<dbReference type="Proteomes" id="UP000007752">
    <property type="component" value="Chromosome 11"/>
</dbReference>
<evidence type="ECO:0000313" key="1">
    <source>
        <dbReference type="EMBL" id="EEE51800.1"/>
    </source>
</evidence>
<sequence>MADVNALTGVSLTFKALGIIGAGGDDVVASFDFFELPIQNRFIGPRLQCC</sequence>
<reference evidence="1" key="1">
    <citation type="journal article" date="2005" name="PLoS Biol.">
        <title>The genomes of Oryza sativa: a history of duplications.</title>
        <authorList>
            <person name="Yu J."/>
            <person name="Wang J."/>
            <person name="Lin W."/>
            <person name="Li S."/>
            <person name="Li H."/>
            <person name="Zhou J."/>
            <person name="Ni P."/>
            <person name="Dong W."/>
            <person name="Hu S."/>
            <person name="Zeng C."/>
            <person name="Zhang J."/>
            <person name="Zhang Y."/>
            <person name="Li R."/>
            <person name="Xu Z."/>
            <person name="Li S."/>
            <person name="Li X."/>
            <person name="Zheng H."/>
            <person name="Cong L."/>
            <person name="Lin L."/>
            <person name="Yin J."/>
            <person name="Geng J."/>
            <person name="Li G."/>
            <person name="Shi J."/>
            <person name="Liu J."/>
            <person name="Lv H."/>
            <person name="Li J."/>
            <person name="Wang J."/>
            <person name="Deng Y."/>
            <person name="Ran L."/>
            <person name="Shi X."/>
            <person name="Wang X."/>
            <person name="Wu Q."/>
            <person name="Li C."/>
            <person name="Ren X."/>
            <person name="Wang J."/>
            <person name="Wang X."/>
            <person name="Li D."/>
            <person name="Liu D."/>
            <person name="Zhang X."/>
            <person name="Ji Z."/>
            <person name="Zhao W."/>
            <person name="Sun Y."/>
            <person name="Zhang Z."/>
            <person name="Bao J."/>
            <person name="Han Y."/>
            <person name="Dong L."/>
            <person name="Ji J."/>
            <person name="Chen P."/>
            <person name="Wu S."/>
            <person name="Liu J."/>
            <person name="Xiao Y."/>
            <person name="Bu D."/>
            <person name="Tan J."/>
            <person name="Yang L."/>
            <person name="Ye C."/>
            <person name="Zhang J."/>
            <person name="Xu J."/>
            <person name="Zhou Y."/>
            <person name="Yu Y."/>
            <person name="Zhang B."/>
            <person name="Zhuang S."/>
            <person name="Wei H."/>
            <person name="Liu B."/>
            <person name="Lei M."/>
            <person name="Yu H."/>
            <person name="Li Y."/>
            <person name="Xu H."/>
            <person name="Wei S."/>
            <person name="He X."/>
            <person name="Fang L."/>
            <person name="Zhang Z."/>
            <person name="Zhang Y."/>
            <person name="Huang X."/>
            <person name="Su Z."/>
            <person name="Tong W."/>
            <person name="Li J."/>
            <person name="Tong Z."/>
            <person name="Li S."/>
            <person name="Ye J."/>
            <person name="Wang L."/>
            <person name="Fang L."/>
            <person name="Lei T."/>
            <person name="Chen C."/>
            <person name="Chen H."/>
            <person name="Xu Z."/>
            <person name="Li H."/>
            <person name="Huang H."/>
            <person name="Zhang F."/>
            <person name="Xu H."/>
            <person name="Li N."/>
            <person name="Zhao C."/>
            <person name="Li S."/>
            <person name="Dong L."/>
            <person name="Huang Y."/>
            <person name="Li L."/>
            <person name="Xi Y."/>
            <person name="Qi Q."/>
            <person name="Li W."/>
            <person name="Zhang B."/>
            <person name="Hu W."/>
            <person name="Zhang Y."/>
            <person name="Tian X."/>
            <person name="Jiao Y."/>
            <person name="Liang X."/>
            <person name="Jin J."/>
            <person name="Gao L."/>
            <person name="Zheng W."/>
            <person name="Hao B."/>
            <person name="Liu S."/>
            <person name="Wang W."/>
            <person name="Yuan L."/>
            <person name="Cao M."/>
            <person name="McDermott J."/>
            <person name="Samudrala R."/>
            <person name="Wang J."/>
            <person name="Wong G.K."/>
            <person name="Yang H."/>
        </authorList>
    </citation>
    <scope>NUCLEOTIDE SEQUENCE [LARGE SCALE GENOMIC DNA]</scope>
</reference>
<dbReference type="AlphaFoldDB" id="B9G9U4"/>
<gene>
    <name evidence="1" type="ORF">OsJ_33262</name>
</gene>
<accession>B9G9U4</accession>
<protein>
    <submittedName>
        <fullName evidence="1">Uncharacterized protein</fullName>
    </submittedName>
</protein>
<name>B9G9U4_ORYSJ</name>
<dbReference type="EMBL" id="CM000148">
    <property type="protein sequence ID" value="EEE51800.1"/>
    <property type="molecule type" value="Genomic_DNA"/>
</dbReference>
<reference evidence="1" key="2">
    <citation type="submission" date="2008-12" db="EMBL/GenBank/DDBJ databases">
        <title>Improved gene annotation of the rice (Oryza sativa) genomes.</title>
        <authorList>
            <person name="Wang J."/>
            <person name="Li R."/>
            <person name="Fan W."/>
            <person name="Huang Q."/>
            <person name="Zhang J."/>
            <person name="Zhou Y."/>
            <person name="Hu Y."/>
            <person name="Zi S."/>
            <person name="Li J."/>
            <person name="Ni P."/>
            <person name="Zheng H."/>
            <person name="Zhang Y."/>
            <person name="Zhao M."/>
            <person name="Hao Q."/>
            <person name="McDermott J."/>
            <person name="Samudrala R."/>
            <person name="Kristiansen K."/>
            <person name="Wong G.K.-S."/>
        </authorList>
    </citation>
    <scope>NUCLEOTIDE SEQUENCE</scope>
</reference>
<proteinExistence type="predicted"/>
<organism evidence="1">
    <name type="scientific">Oryza sativa subsp. japonica</name>
    <name type="common">Rice</name>
    <dbReference type="NCBI Taxonomy" id="39947"/>
    <lineage>
        <taxon>Eukaryota</taxon>
        <taxon>Viridiplantae</taxon>
        <taxon>Streptophyta</taxon>
        <taxon>Embryophyta</taxon>
        <taxon>Tracheophyta</taxon>
        <taxon>Spermatophyta</taxon>
        <taxon>Magnoliopsida</taxon>
        <taxon>Liliopsida</taxon>
        <taxon>Poales</taxon>
        <taxon>Poaceae</taxon>
        <taxon>BOP clade</taxon>
        <taxon>Oryzoideae</taxon>
        <taxon>Oryzeae</taxon>
        <taxon>Oryzinae</taxon>
        <taxon>Oryza</taxon>
        <taxon>Oryza sativa</taxon>
    </lineage>
</organism>